<sequence>TGGFSSDPVDRAVITILITDPEPLPVPAALRPALCLEPPYTGPCRALFIRYFYNAKSGLCETFVYDGNTEATTLHTRVSWSLLRVPAAEGSEAAAFIILKKETHQRSSGLKVVEILLVQLPTIDAEADRMLATLRRCPFTGLEERNNRDFHPVGREHMTMKGNEKTGTKFHFSTGKTESPVLTVKERLHQPTFLDTPQEDERKTLHFNGAKGKRAALQVFIAVEICFAQVWGFSTTELRQEDDPTGGHGTFLQSLPHILRLSLVLCGLNSGQDVADFVIRTAAHWKREGHLKNTEKYEEKDLPIEQTGRDWVFLGLAEIRGQWRGQTKEAIIGTLDKEGMNKLMERFVLEASQRGQKHHNLTETHGTYSSERYNRAENQREATGWRNGWYMVMRLRINWHGMAMGLAHGFMAKEEANADSAMIWVSKMSSPACRESQISTDLFSTNPQPHGCGFILISKVCPIPLLVAVYVITDPECLIKKLKEGIWNMFPQYVQQHVIQGSTDSSTIQRNIMSKGVQHFMLLTIYV</sequence>
<dbReference type="AlphaFoldDB" id="A0A643BN22"/>
<evidence type="ECO:0000256" key="1">
    <source>
        <dbReference type="ARBA" id="ARBA00023157"/>
    </source>
</evidence>
<protein>
    <recommendedName>
        <fullName evidence="2">BPTI/Kunitz inhibitor domain-containing protein</fullName>
    </recommendedName>
</protein>
<dbReference type="OrthoDB" id="4473401at2759"/>
<dbReference type="SUPFAM" id="SSF57362">
    <property type="entry name" value="BPTI-like"/>
    <property type="match status" value="1"/>
</dbReference>
<dbReference type="InterPro" id="IPR002223">
    <property type="entry name" value="Kunitz_BPTI"/>
</dbReference>
<dbReference type="Proteomes" id="UP000437017">
    <property type="component" value="Unassembled WGS sequence"/>
</dbReference>
<dbReference type="GO" id="GO:0004867">
    <property type="term" value="F:serine-type endopeptidase inhibitor activity"/>
    <property type="evidence" value="ECO:0007669"/>
    <property type="project" value="InterPro"/>
</dbReference>
<proteinExistence type="predicted"/>
<dbReference type="Gene3D" id="4.10.410.10">
    <property type="entry name" value="Pancreatic trypsin inhibitor Kunitz domain"/>
    <property type="match status" value="1"/>
</dbReference>
<accession>A0A643BN22</accession>
<dbReference type="InterPro" id="IPR036880">
    <property type="entry name" value="Kunitz_BPTI_sf"/>
</dbReference>
<evidence type="ECO:0000313" key="3">
    <source>
        <dbReference type="EMBL" id="KAB0389339.1"/>
    </source>
</evidence>
<keyword evidence="1" id="KW-1015">Disulfide bond</keyword>
<gene>
    <name evidence="3" type="ORF">E2I00_009631</name>
</gene>
<dbReference type="EMBL" id="SGJD01007636">
    <property type="protein sequence ID" value="KAB0389339.1"/>
    <property type="molecule type" value="Genomic_DNA"/>
</dbReference>
<dbReference type="SMART" id="SM00131">
    <property type="entry name" value="KU"/>
    <property type="match status" value="1"/>
</dbReference>
<feature type="domain" description="BPTI/Kunitz inhibitor" evidence="2">
    <location>
        <begin position="35"/>
        <end position="67"/>
    </location>
</feature>
<dbReference type="Pfam" id="PF00014">
    <property type="entry name" value="Kunitz_BPTI"/>
    <property type="match status" value="1"/>
</dbReference>
<organism evidence="3 4">
    <name type="scientific">Balaenoptera physalus</name>
    <name type="common">Fin whale</name>
    <name type="synonym">Balaena physalus</name>
    <dbReference type="NCBI Taxonomy" id="9770"/>
    <lineage>
        <taxon>Eukaryota</taxon>
        <taxon>Metazoa</taxon>
        <taxon>Chordata</taxon>
        <taxon>Craniata</taxon>
        <taxon>Vertebrata</taxon>
        <taxon>Euteleostomi</taxon>
        <taxon>Mammalia</taxon>
        <taxon>Eutheria</taxon>
        <taxon>Laurasiatheria</taxon>
        <taxon>Artiodactyla</taxon>
        <taxon>Whippomorpha</taxon>
        <taxon>Cetacea</taxon>
        <taxon>Mysticeti</taxon>
        <taxon>Balaenopteridae</taxon>
        <taxon>Balaenoptera</taxon>
    </lineage>
</organism>
<dbReference type="CDD" id="cd22592">
    <property type="entry name" value="Kunitz_BPTI"/>
    <property type="match status" value="1"/>
</dbReference>
<keyword evidence="4" id="KW-1185">Reference proteome</keyword>
<evidence type="ECO:0000313" key="4">
    <source>
        <dbReference type="Proteomes" id="UP000437017"/>
    </source>
</evidence>
<feature type="non-terminal residue" evidence="3">
    <location>
        <position position="1"/>
    </location>
</feature>
<name>A0A643BN22_BALPH</name>
<reference evidence="3 4" key="1">
    <citation type="journal article" date="2019" name="PLoS ONE">
        <title>Genomic analyses reveal an absence of contemporary introgressive admixture between fin whales and blue whales, despite known hybrids.</title>
        <authorList>
            <person name="Westbury M.V."/>
            <person name="Petersen B."/>
            <person name="Lorenzen E.D."/>
        </authorList>
    </citation>
    <scope>NUCLEOTIDE SEQUENCE [LARGE SCALE GENOMIC DNA]</scope>
    <source>
        <strain evidence="3">FinWhale-01</strain>
    </source>
</reference>
<comment type="caution">
    <text evidence="3">The sequence shown here is derived from an EMBL/GenBank/DDBJ whole genome shotgun (WGS) entry which is preliminary data.</text>
</comment>
<dbReference type="PROSITE" id="PS50279">
    <property type="entry name" value="BPTI_KUNITZ_2"/>
    <property type="match status" value="1"/>
</dbReference>
<evidence type="ECO:0000259" key="2">
    <source>
        <dbReference type="PROSITE" id="PS50279"/>
    </source>
</evidence>